<dbReference type="Proteomes" id="UP000886700">
    <property type="component" value="Unplaced"/>
</dbReference>
<feature type="region of interest" description="Disordered" evidence="1">
    <location>
        <begin position="35"/>
        <end position="58"/>
    </location>
</feature>
<feature type="region of interest" description="Disordered" evidence="1">
    <location>
        <begin position="70"/>
        <end position="293"/>
    </location>
</feature>
<evidence type="ECO:0000313" key="2">
    <source>
        <dbReference type="Proteomes" id="UP000886700"/>
    </source>
</evidence>
<feature type="compositionally biased region" description="Low complexity" evidence="1">
    <location>
        <begin position="96"/>
        <end position="115"/>
    </location>
</feature>
<reference evidence="3" key="1">
    <citation type="submission" date="2025-08" db="UniProtKB">
        <authorList>
            <consortium name="RefSeq"/>
        </authorList>
    </citation>
    <scope>IDENTIFICATION</scope>
    <source>
        <tissue evidence="3">Liver</tissue>
    </source>
</reference>
<proteinExistence type="predicted"/>
<gene>
    <name evidence="3" type="primary">LOC121136971</name>
</gene>
<feature type="compositionally biased region" description="Low complexity" evidence="1">
    <location>
        <begin position="70"/>
        <end position="85"/>
    </location>
</feature>
<feature type="compositionally biased region" description="Pro residues" evidence="1">
    <location>
        <begin position="86"/>
        <end position="95"/>
    </location>
</feature>
<feature type="compositionally biased region" description="Pro residues" evidence="1">
    <location>
        <begin position="216"/>
        <end position="227"/>
    </location>
</feature>
<name>A0ABM2WV39_MESAU</name>
<sequence length="413" mass="43918">MFVCDYHKREKWVSVTEIQYYDELATVNTKNMKLKDQQEGTVKTSPAQSAGSAGGGEQHLERVHLSHAAAETSTAAAGGPSALAGVPPPPPPPSRSGPTTRASASQAQRSPAGASCARIARPPLTLDRHDALAMDRTNSAGKRRGGGGCGRTRLGLRREGRGRPGARLRGGLGGAGAGRRGGVGAPEQAASRKRNLPRTRTVGHVTPPRRRRPHPPRGPSRPRPCPQPLTWALDRGLNPLPPTYHHLRPRPPGEPTTPPTLVKPRPPRAGHASSPALSRPQPSLQGSRAAAPSAANLLASPLGERHRTALTSDLHFGVETASWHSKPEGGSSGRSLLSPSLPPTHPLCSLIPDETQLMVLVVAPPLEAHELASVHAFTARTHWKPRECRCRADTVTKGLMSLSTHFFFQFASP</sequence>
<organism evidence="2 3">
    <name type="scientific">Mesocricetus auratus</name>
    <name type="common">Golden hamster</name>
    <dbReference type="NCBI Taxonomy" id="10036"/>
    <lineage>
        <taxon>Eukaryota</taxon>
        <taxon>Metazoa</taxon>
        <taxon>Chordata</taxon>
        <taxon>Craniata</taxon>
        <taxon>Vertebrata</taxon>
        <taxon>Euteleostomi</taxon>
        <taxon>Mammalia</taxon>
        <taxon>Eutheria</taxon>
        <taxon>Euarchontoglires</taxon>
        <taxon>Glires</taxon>
        <taxon>Rodentia</taxon>
        <taxon>Myomorpha</taxon>
        <taxon>Muroidea</taxon>
        <taxon>Cricetidae</taxon>
        <taxon>Cricetinae</taxon>
        <taxon>Mesocricetus</taxon>
    </lineage>
</organism>
<feature type="compositionally biased region" description="Gly residues" evidence="1">
    <location>
        <begin position="168"/>
        <end position="184"/>
    </location>
</feature>
<dbReference type="RefSeq" id="XP_040594554.1">
    <property type="nucleotide sequence ID" value="XM_040738620.1"/>
</dbReference>
<dbReference type="GeneID" id="121136971"/>
<feature type="compositionally biased region" description="Polar residues" evidence="1">
    <location>
        <begin position="39"/>
        <end position="48"/>
    </location>
</feature>
<keyword evidence="2" id="KW-1185">Reference proteome</keyword>
<evidence type="ECO:0000256" key="1">
    <source>
        <dbReference type="SAM" id="MobiDB-lite"/>
    </source>
</evidence>
<accession>A0ABM2WV39</accession>
<protein>
    <submittedName>
        <fullName evidence="3">Scavenger receptor class F member 2-like</fullName>
    </submittedName>
</protein>
<evidence type="ECO:0000313" key="3">
    <source>
        <dbReference type="RefSeq" id="XP_040594554.1"/>
    </source>
</evidence>